<dbReference type="Proteomes" id="UP000656042">
    <property type="component" value="Unassembled WGS sequence"/>
</dbReference>
<dbReference type="EMBL" id="BMMX01000002">
    <property type="protein sequence ID" value="GGK78550.1"/>
    <property type="molecule type" value="Genomic_DNA"/>
</dbReference>
<accession>A0A8J3FMD1</accession>
<feature type="region of interest" description="Disordered" evidence="1">
    <location>
        <begin position="83"/>
        <end position="111"/>
    </location>
</feature>
<evidence type="ECO:0000313" key="3">
    <source>
        <dbReference type="Proteomes" id="UP000656042"/>
    </source>
</evidence>
<dbReference type="AlphaFoldDB" id="A0A8J3FMD1"/>
<reference evidence="2" key="1">
    <citation type="journal article" date="2014" name="Int. J. Syst. Evol. Microbiol.">
        <title>Complete genome sequence of Corynebacterium casei LMG S-19264T (=DSM 44701T), isolated from a smear-ripened cheese.</title>
        <authorList>
            <consortium name="US DOE Joint Genome Institute (JGI-PGF)"/>
            <person name="Walter F."/>
            <person name="Albersmeier A."/>
            <person name="Kalinowski J."/>
            <person name="Ruckert C."/>
        </authorList>
    </citation>
    <scope>NUCLEOTIDE SEQUENCE</scope>
    <source>
        <strain evidence="2">CGMCC 4.7299</strain>
    </source>
</reference>
<organism evidence="2 3">
    <name type="scientific">Mangrovihabitans endophyticus</name>
    <dbReference type="NCBI Taxonomy" id="1751298"/>
    <lineage>
        <taxon>Bacteria</taxon>
        <taxon>Bacillati</taxon>
        <taxon>Actinomycetota</taxon>
        <taxon>Actinomycetes</taxon>
        <taxon>Micromonosporales</taxon>
        <taxon>Micromonosporaceae</taxon>
        <taxon>Mangrovihabitans</taxon>
    </lineage>
</organism>
<comment type="caution">
    <text evidence="2">The sequence shown here is derived from an EMBL/GenBank/DDBJ whole genome shotgun (WGS) entry which is preliminary data.</text>
</comment>
<feature type="region of interest" description="Disordered" evidence="1">
    <location>
        <begin position="30"/>
        <end position="71"/>
    </location>
</feature>
<reference evidence="2" key="2">
    <citation type="submission" date="2020-09" db="EMBL/GenBank/DDBJ databases">
        <authorList>
            <person name="Sun Q."/>
            <person name="Zhou Y."/>
        </authorList>
    </citation>
    <scope>NUCLEOTIDE SEQUENCE</scope>
    <source>
        <strain evidence="2">CGMCC 4.7299</strain>
    </source>
</reference>
<sequence length="111" mass="11435">MDKAGPVRGAHLGEQARAVAVDRERPRGLLGVRLDSGDGGVRGAVDHDLGAQLGEDPAQRPGVGDVQGGAVQPGRHIARERLAPEPGDQVAAEHSAGPGDKPSHRDPPPAW</sequence>
<feature type="compositionally biased region" description="Basic and acidic residues" evidence="1">
    <location>
        <begin position="101"/>
        <end position="111"/>
    </location>
</feature>
<name>A0A8J3FMD1_9ACTN</name>
<evidence type="ECO:0000256" key="1">
    <source>
        <dbReference type="SAM" id="MobiDB-lite"/>
    </source>
</evidence>
<gene>
    <name evidence="2" type="ORF">GCM10012284_10550</name>
</gene>
<evidence type="ECO:0000313" key="2">
    <source>
        <dbReference type="EMBL" id="GGK78550.1"/>
    </source>
</evidence>
<keyword evidence="3" id="KW-1185">Reference proteome</keyword>
<protein>
    <submittedName>
        <fullName evidence="2">Uncharacterized protein</fullName>
    </submittedName>
</protein>
<proteinExistence type="predicted"/>